<keyword evidence="5" id="KW-0520">NAD</keyword>
<dbReference type="RefSeq" id="WP_171267453.1">
    <property type="nucleotide sequence ID" value="NZ_CP039543.1"/>
</dbReference>
<keyword evidence="5" id="KW-0874">Quinone</keyword>
<comment type="catalytic activity">
    <reaction evidence="5">
        <text>a quinone + NADH + 5 H(+)(in) = a quinol + NAD(+) + 4 H(+)(out)</text>
        <dbReference type="Rhea" id="RHEA:57888"/>
        <dbReference type="ChEBI" id="CHEBI:15378"/>
        <dbReference type="ChEBI" id="CHEBI:24646"/>
        <dbReference type="ChEBI" id="CHEBI:57540"/>
        <dbReference type="ChEBI" id="CHEBI:57945"/>
        <dbReference type="ChEBI" id="CHEBI:132124"/>
    </reaction>
</comment>
<feature type="transmembrane region" description="Helical" evidence="5">
    <location>
        <begin position="234"/>
        <end position="254"/>
    </location>
</feature>
<feature type="transmembrane region" description="Helical" evidence="5">
    <location>
        <begin position="408"/>
        <end position="433"/>
    </location>
</feature>
<feature type="transmembrane region" description="Helical" evidence="5">
    <location>
        <begin position="72"/>
        <end position="93"/>
    </location>
</feature>
<dbReference type="InterPro" id="IPR010096">
    <property type="entry name" value="NADH-Q_OxRdtase_suN/2"/>
</dbReference>
<keyword evidence="5" id="KW-1278">Translocase</keyword>
<evidence type="ECO:0000259" key="7">
    <source>
        <dbReference type="Pfam" id="PF00361"/>
    </source>
</evidence>
<keyword evidence="5" id="KW-1003">Cell membrane</keyword>
<dbReference type="PANTHER" id="PTHR22773">
    <property type="entry name" value="NADH DEHYDROGENASE"/>
    <property type="match status" value="1"/>
</dbReference>
<name>A0ABX6NHK7_9BACT</name>
<evidence type="ECO:0000313" key="8">
    <source>
        <dbReference type="EMBL" id="QJT09548.1"/>
    </source>
</evidence>
<dbReference type="InterPro" id="IPR001750">
    <property type="entry name" value="ND/Mrp_TM"/>
</dbReference>
<feature type="transmembrane region" description="Helical" evidence="5">
    <location>
        <begin position="367"/>
        <end position="388"/>
    </location>
</feature>
<evidence type="ECO:0000256" key="2">
    <source>
        <dbReference type="ARBA" id="ARBA00022692"/>
    </source>
</evidence>
<feature type="domain" description="NADH:quinone oxidoreductase/Mrp antiporter transmembrane" evidence="7">
    <location>
        <begin position="124"/>
        <end position="417"/>
    </location>
</feature>
<sequence>MNDILIFSPHLVLTLGILLCFGLGVVFKWPRGLYAITLCVTILAGTMALLAYPGPPPVNTGLRSMLATGPLSAYFLPLLCALSTVILLLFGPYLKREGHAHEDELYALFLSALLGGLLLAGGRSWLAFFLGLELLSLPLYVLIALRKTDAGGNEASMKYFAMGATASAVLLFGIALIYAGSGTLDIAASLGQPEGAATVLLGLGMVIAGLAFKLSIAPFHLWAPDVYRGAPAPVAALLTSSVKAAAAAGLLRIALAMSPPLVMDPPLWPATVPMLWALAALTMLAANLAALVQTSVKRMLGFSSAAHMGYMLMGILCVREAGPGPVMYYAAALAVMDLGAFGALTLLDSQKDVAVDSLDSLHGLGRARPWAAALLAISLAALAGLPPTAGFTGKLLLFRATLVGGYDWLAFIGIAGAAVSVFYYLRALAALYIEDTQTRYNAERLIVSSGVAVFLVMVALIGLGLLPSPVLHAATLLLHP</sequence>
<gene>
    <name evidence="5" type="primary">nuoN</name>
    <name evidence="8" type="ORF">E8L03_11640</name>
</gene>
<keyword evidence="3 5" id="KW-1133">Transmembrane helix</keyword>
<keyword evidence="4 5" id="KW-0472">Membrane</keyword>
<comment type="subunit">
    <text evidence="5">NDH-1 is composed of 14 different subunits. Subunits NuoA, H, J, K, L, M, N constitute the membrane sector of the complex.</text>
</comment>
<evidence type="ECO:0000256" key="3">
    <source>
        <dbReference type="ARBA" id="ARBA00022989"/>
    </source>
</evidence>
<keyword evidence="5" id="KW-0830">Ubiquinone</keyword>
<keyword evidence="9" id="KW-1185">Reference proteome</keyword>
<feature type="transmembrane region" description="Helical" evidence="5">
    <location>
        <begin position="33"/>
        <end position="52"/>
    </location>
</feature>
<comment type="similarity">
    <text evidence="5">Belongs to the complex I subunit 2 family.</text>
</comment>
<dbReference type="Proteomes" id="UP000503251">
    <property type="component" value="Chromosome"/>
</dbReference>
<feature type="transmembrane region" description="Helical" evidence="5">
    <location>
        <begin position="127"/>
        <end position="145"/>
    </location>
</feature>
<dbReference type="Pfam" id="PF00361">
    <property type="entry name" value="Proton_antipo_M"/>
    <property type="match status" value="1"/>
</dbReference>
<dbReference type="NCBIfam" id="TIGR01770">
    <property type="entry name" value="NDH_I_N"/>
    <property type="match status" value="1"/>
</dbReference>
<protein>
    <recommendedName>
        <fullName evidence="5">NADH-quinone oxidoreductase subunit N</fullName>
        <ecNumber evidence="5">7.1.1.-</ecNumber>
    </recommendedName>
    <alternativeName>
        <fullName evidence="5">NADH dehydrogenase I subunit N</fullName>
    </alternativeName>
    <alternativeName>
        <fullName evidence="5">NDH-1 subunit N</fullName>
    </alternativeName>
</protein>
<dbReference type="HAMAP" id="MF_00445">
    <property type="entry name" value="NDH1_NuoN_1"/>
    <property type="match status" value="1"/>
</dbReference>
<feature type="transmembrane region" description="Helical" evidence="5">
    <location>
        <begin position="199"/>
        <end position="222"/>
    </location>
</feature>
<feature type="transmembrane region" description="Helical" evidence="5">
    <location>
        <begin position="299"/>
        <end position="321"/>
    </location>
</feature>
<keyword evidence="2 5" id="KW-0812">Transmembrane</keyword>
<evidence type="ECO:0000313" key="9">
    <source>
        <dbReference type="Proteomes" id="UP000503251"/>
    </source>
</evidence>
<evidence type="ECO:0000256" key="4">
    <source>
        <dbReference type="ARBA" id="ARBA00023136"/>
    </source>
</evidence>
<evidence type="ECO:0000256" key="5">
    <source>
        <dbReference type="HAMAP-Rule" id="MF_00445"/>
    </source>
</evidence>
<keyword evidence="5" id="KW-0813">Transport</keyword>
<feature type="transmembrane region" description="Helical" evidence="5">
    <location>
        <begin position="445"/>
        <end position="466"/>
    </location>
</feature>
<organism evidence="8 9">
    <name type="scientific">Oceanidesulfovibrio marinus</name>
    <dbReference type="NCBI Taxonomy" id="370038"/>
    <lineage>
        <taxon>Bacteria</taxon>
        <taxon>Pseudomonadati</taxon>
        <taxon>Thermodesulfobacteriota</taxon>
        <taxon>Desulfovibrionia</taxon>
        <taxon>Desulfovibrionales</taxon>
        <taxon>Desulfovibrionaceae</taxon>
        <taxon>Oceanidesulfovibrio</taxon>
    </lineage>
</organism>
<evidence type="ECO:0000256" key="1">
    <source>
        <dbReference type="ARBA" id="ARBA00004127"/>
    </source>
</evidence>
<dbReference type="EMBL" id="CP039543">
    <property type="protein sequence ID" value="QJT09548.1"/>
    <property type="molecule type" value="Genomic_DNA"/>
</dbReference>
<feature type="transmembrane region" description="Helical" evidence="5">
    <location>
        <begin position="157"/>
        <end position="179"/>
    </location>
</feature>
<feature type="transmembrane region" description="Helical" evidence="5">
    <location>
        <begin position="274"/>
        <end position="292"/>
    </location>
</feature>
<comment type="function">
    <text evidence="5">NDH-1 shuttles electrons from NADH, via FMN and iron-sulfur (Fe-S) centers, to quinones in the respiratory chain. The immediate electron acceptor for the enzyme in this species is believed to be ubiquinone. Couples the redox reaction to proton translocation (for every two electrons transferred, four hydrogen ions are translocated across the cytoplasmic membrane), and thus conserves the redox energy in a proton gradient.</text>
</comment>
<proteinExistence type="inferred from homology"/>
<evidence type="ECO:0000256" key="6">
    <source>
        <dbReference type="RuleBase" id="RU000320"/>
    </source>
</evidence>
<feature type="transmembrane region" description="Helical" evidence="5">
    <location>
        <begin position="327"/>
        <end position="347"/>
    </location>
</feature>
<feature type="transmembrane region" description="Helical" evidence="5">
    <location>
        <begin position="105"/>
        <end position="121"/>
    </location>
</feature>
<feature type="transmembrane region" description="Helical" evidence="5">
    <location>
        <begin position="6"/>
        <end position="26"/>
    </location>
</feature>
<dbReference type="EC" id="7.1.1.-" evidence="5"/>
<comment type="subcellular location">
    <subcellularLocation>
        <location evidence="5">Cell membrane</location>
        <topology evidence="5">Multi-pass membrane protein</topology>
    </subcellularLocation>
    <subcellularLocation>
        <location evidence="1">Endomembrane system</location>
        <topology evidence="1">Multi-pass membrane protein</topology>
    </subcellularLocation>
    <subcellularLocation>
        <location evidence="6">Membrane</location>
        <topology evidence="6">Multi-pass membrane protein</topology>
    </subcellularLocation>
</comment>
<accession>A0ABX6NHK7</accession>
<reference evidence="8 9" key="1">
    <citation type="submission" date="2019-04" db="EMBL/GenBank/DDBJ databases">
        <title>Isolation and culture of sulfate reducing bacteria from the cold seep of the South China Sea.</title>
        <authorList>
            <person name="Sun C."/>
            <person name="Liu R."/>
        </authorList>
    </citation>
    <scope>NUCLEOTIDE SEQUENCE [LARGE SCALE GENOMIC DNA]</scope>
    <source>
        <strain evidence="8 9">CS1</strain>
    </source>
</reference>